<comment type="caution">
    <text evidence="1">The sequence shown here is derived from an EMBL/GenBank/DDBJ whole genome shotgun (WGS) entry which is preliminary data.</text>
</comment>
<dbReference type="AlphaFoldDB" id="A0AAN9S3E0"/>
<name>A0AAN9S3E0_PSOTE</name>
<protein>
    <submittedName>
        <fullName evidence="1">Uncharacterized protein</fullName>
    </submittedName>
</protein>
<evidence type="ECO:0000313" key="1">
    <source>
        <dbReference type="EMBL" id="KAK7387980.1"/>
    </source>
</evidence>
<gene>
    <name evidence="1" type="ORF">VNO78_22779</name>
</gene>
<accession>A0AAN9S3E0</accession>
<sequence length="70" mass="7913">MNIEIQDTNFESLGLSLSRNRGNDTAAVCAKVVGQSKKKDVDEEEDVACEPHFHLAFWLWSSSFLVFLHT</sequence>
<keyword evidence="2" id="KW-1185">Reference proteome</keyword>
<reference evidence="1 2" key="1">
    <citation type="submission" date="2024-01" db="EMBL/GenBank/DDBJ databases">
        <title>The genomes of 5 underutilized Papilionoideae crops provide insights into root nodulation and disease resistanc.</title>
        <authorList>
            <person name="Jiang F."/>
        </authorList>
    </citation>
    <scope>NUCLEOTIDE SEQUENCE [LARGE SCALE GENOMIC DNA]</scope>
    <source>
        <strain evidence="1">DUOXIRENSHENG_FW03</strain>
        <tissue evidence="1">Leaves</tissue>
    </source>
</reference>
<dbReference type="EMBL" id="JAYMYS010000006">
    <property type="protein sequence ID" value="KAK7387980.1"/>
    <property type="molecule type" value="Genomic_DNA"/>
</dbReference>
<proteinExistence type="predicted"/>
<evidence type="ECO:0000313" key="2">
    <source>
        <dbReference type="Proteomes" id="UP001386955"/>
    </source>
</evidence>
<dbReference type="Proteomes" id="UP001386955">
    <property type="component" value="Unassembled WGS sequence"/>
</dbReference>
<organism evidence="1 2">
    <name type="scientific">Psophocarpus tetragonolobus</name>
    <name type="common">Winged bean</name>
    <name type="synonym">Dolichos tetragonolobus</name>
    <dbReference type="NCBI Taxonomy" id="3891"/>
    <lineage>
        <taxon>Eukaryota</taxon>
        <taxon>Viridiplantae</taxon>
        <taxon>Streptophyta</taxon>
        <taxon>Embryophyta</taxon>
        <taxon>Tracheophyta</taxon>
        <taxon>Spermatophyta</taxon>
        <taxon>Magnoliopsida</taxon>
        <taxon>eudicotyledons</taxon>
        <taxon>Gunneridae</taxon>
        <taxon>Pentapetalae</taxon>
        <taxon>rosids</taxon>
        <taxon>fabids</taxon>
        <taxon>Fabales</taxon>
        <taxon>Fabaceae</taxon>
        <taxon>Papilionoideae</taxon>
        <taxon>50 kb inversion clade</taxon>
        <taxon>NPAAA clade</taxon>
        <taxon>indigoferoid/millettioid clade</taxon>
        <taxon>Phaseoleae</taxon>
        <taxon>Psophocarpus</taxon>
    </lineage>
</organism>